<keyword evidence="3" id="KW-1185">Reference proteome</keyword>
<name>A0A923LFW1_9FIRM</name>
<gene>
    <name evidence="2" type="ORF">H8S37_00330</name>
</gene>
<proteinExistence type="predicted"/>
<dbReference type="SUPFAM" id="SSF81606">
    <property type="entry name" value="PP2C-like"/>
    <property type="match status" value="1"/>
</dbReference>
<dbReference type="Proteomes" id="UP000652477">
    <property type="component" value="Unassembled WGS sequence"/>
</dbReference>
<organism evidence="2 3">
    <name type="scientific">Mediterraneibacter hominis</name>
    <dbReference type="NCBI Taxonomy" id="2763054"/>
    <lineage>
        <taxon>Bacteria</taxon>
        <taxon>Bacillati</taxon>
        <taxon>Bacillota</taxon>
        <taxon>Clostridia</taxon>
        <taxon>Lachnospirales</taxon>
        <taxon>Lachnospiraceae</taxon>
        <taxon>Mediterraneibacter</taxon>
    </lineage>
</organism>
<reference evidence="2" key="1">
    <citation type="submission" date="2020-08" db="EMBL/GenBank/DDBJ databases">
        <title>Genome public.</title>
        <authorList>
            <person name="Liu C."/>
            <person name="Sun Q."/>
        </authorList>
    </citation>
    <scope>NUCLEOTIDE SEQUENCE</scope>
    <source>
        <strain evidence="2">NSJ-55</strain>
    </source>
</reference>
<dbReference type="AlphaFoldDB" id="A0A923LFW1"/>
<accession>A0A923LFW1</accession>
<comment type="caution">
    <text evidence="2">The sequence shown here is derived from an EMBL/GenBank/DDBJ whole genome shotgun (WGS) entry which is preliminary data.</text>
</comment>
<evidence type="ECO:0000313" key="2">
    <source>
        <dbReference type="EMBL" id="MBC5687381.1"/>
    </source>
</evidence>
<dbReference type="InterPro" id="IPR001932">
    <property type="entry name" value="PPM-type_phosphatase-like_dom"/>
</dbReference>
<dbReference type="InterPro" id="IPR036457">
    <property type="entry name" value="PPM-type-like_dom_sf"/>
</dbReference>
<dbReference type="Gene3D" id="3.60.40.10">
    <property type="entry name" value="PPM-type phosphatase domain"/>
    <property type="match status" value="1"/>
</dbReference>
<sequence>MSVSIDVAWKSLNKYQEELCGDKVEVLKTADSDIMILADGMGSGVKANILATLTSKILGTMLYEGAALDSCVETIAKTLPICKVRKVAYATFSILQIFHSGEAYLVEFDNPGCVFIRDGKIVKYPYKERMIEGKKIHEYRFQVKKNDCFVLMSDGVIYAGAGEILNLQGWTWESMAEYTLRCTKKTLSASRLAALLSQACDELYVERPGDDTTVAVARVIERRVVNIFTGPPKEKADDEKLMYDFMHMEGKKIVCGGTSANICARILHKEIITRVDYNDPDVPPMAVIEGLDLVTEGVLTLGKVIKLLKRYVKDEFDVEFFDELDANNGASRLAKILIEECTELHLFVGMAVNDAHKNSDLSFDLSMRMNLVEQLIHVTEQMGKKVTVKYY</sequence>
<dbReference type="RefSeq" id="WP_186874077.1">
    <property type="nucleotide sequence ID" value="NZ_JACOPF010000001.1"/>
</dbReference>
<dbReference type="PANTHER" id="PTHR35801:SF1">
    <property type="entry name" value="PHOSPHOSERINE PHOSPHATASE RSBX"/>
    <property type="match status" value="1"/>
</dbReference>
<protein>
    <submittedName>
        <fullName evidence="2">SpoIIE family protein phosphatase</fullName>
    </submittedName>
</protein>
<dbReference type="InterPro" id="IPR039248">
    <property type="entry name" value="Ptase_RsbX"/>
</dbReference>
<dbReference type="PANTHER" id="PTHR35801">
    <property type="entry name" value="PHOSPHOSERINE PHOSPHATASE RSBX"/>
    <property type="match status" value="1"/>
</dbReference>
<dbReference type="EMBL" id="JACOPF010000001">
    <property type="protein sequence ID" value="MBC5687381.1"/>
    <property type="molecule type" value="Genomic_DNA"/>
</dbReference>
<feature type="domain" description="PPM-type phosphatase" evidence="1">
    <location>
        <begin position="4"/>
        <end position="219"/>
    </location>
</feature>
<dbReference type="Pfam" id="PF07228">
    <property type="entry name" value="SpoIIE"/>
    <property type="match status" value="1"/>
</dbReference>
<evidence type="ECO:0000313" key="3">
    <source>
        <dbReference type="Proteomes" id="UP000652477"/>
    </source>
</evidence>
<evidence type="ECO:0000259" key="1">
    <source>
        <dbReference type="SMART" id="SM00331"/>
    </source>
</evidence>
<dbReference type="SMART" id="SM00331">
    <property type="entry name" value="PP2C_SIG"/>
    <property type="match status" value="1"/>
</dbReference>